<evidence type="ECO:0000259" key="1">
    <source>
        <dbReference type="Pfam" id="PF13360"/>
    </source>
</evidence>
<dbReference type="SUPFAM" id="SSF50998">
    <property type="entry name" value="Quinoprotein alcohol dehydrogenase-like"/>
    <property type="match status" value="2"/>
</dbReference>
<dbReference type="AlphaFoldDB" id="A0A7J3I8Y1"/>
<evidence type="ECO:0000313" key="2">
    <source>
        <dbReference type="EMBL" id="HGN37112.1"/>
    </source>
</evidence>
<dbReference type="SMART" id="SM00564">
    <property type="entry name" value="PQQ"/>
    <property type="match status" value="5"/>
</dbReference>
<protein>
    <recommendedName>
        <fullName evidence="1">Pyrrolo-quinoline quinone repeat domain-containing protein</fullName>
    </recommendedName>
</protein>
<dbReference type="InterPro" id="IPR015943">
    <property type="entry name" value="WD40/YVTN_repeat-like_dom_sf"/>
</dbReference>
<dbReference type="Pfam" id="PF13360">
    <property type="entry name" value="PQQ_2"/>
    <property type="match status" value="1"/>
</dbReference>
<dbReference type="InterPro" id="IPR011047">
    <property type="entry name" value="Quinoprotein_ADH-like_sf"/>
</dbReference>
<accession>A0A7J3I8Y1</accession>
<dbReference type="Gene3D" id="2.130.10.10">
    <property type="entry name" value="YVTN repeat-like/Quinoprotein amine dehydrogenase"/>
    <property type="match status" value="2"/>
</dbReference>
<dbReference type="PANTHER" id="PTHR34512">
    <property type="entry name" value="CELL SURFACE PROTEIN"/>
    <property type="match status" value="1"/>
</dbReference>
<reference evidence="2" key="1">
    <citation type="journal article" date="2020" name="mSystems">
        <title>Genome- and Community-Level Interaction Insights into Carbon Utilization and Element Cycling Functions of Hydrothermarchaeota in Hydrothermal Sediment.</title>
        <authorList>
            <person name="Zhou Z."/>
            <person name="Liu Y."/>
            <person name="Xu W."/>
            <person name="Pan J."/>
            <person name="Luo Z.H."/>
            <person name="Li M."/>
        </authorList>
    </citation>
    <scope>NUCLEOTIDE SEQUENCE [LARGE SCALE GENOMIC DNA]</scope>
    <source>
        <strain evidence="2">SpSt-618</strain>
    </source>
</reference>
<dbReference type="EMBL" id="DTAI01000182">
    <property type="protein sequence ID" value="HGN37112.1"/>
    <property type="molecule type" value="Genomic_DNA"/>
</dbReference>
<feature type="domain" description="Pyrrolo-quinoline quinone repeat" evidence="1">
    <location>
        <begin position="204"/>
        <end position="353"/>
    </location>
</feature>
<dbReference type="PANTHER" id="PTHR34512:SF30">
    <property type="entry name" value="OUTER MEMBRANE PROTEIN ASSEMBLY FACTOR BAMB"/>
    <property type="match status" value="1"/>
</dbReference>
<comment type="caution">
    <text evidence="2">The sequence shown here is derived from an EMBL/GenBank/DDBJ whole genome shotgun (WGS) entry which is preliminary data.</text>
</comment>
<sequence length="531" mass="60109">MYATHFMKRVSLEEIAPSKEPEKVPAEFYPQKLPWVMEKGDEEADMYYASSLPRVPELAFKISISANIGGVLAEALVERDKIFLADHQGVYALNREDGSLVWGVEIYSDSIEGRAVSYPQPVSRWRALGLWRFVEAYGIGKYLYVGTSSTPEDDAYLIAFNKDSGEVVWKIKLESEINASSKVSVTSNLIVVGGRIFVGSVRDEGYVFCITEDGVLQWRSKVGANVRGLTYGHDVLYVTSEPSTKLYALNPKTGEILWIFEHSSTLGTPIYKKDRVILSDSIGSILAISWNGTLLWRRFLGVSGDINTNPYAAVDDQYIYAVRGLGEKPLNLFKLDLNGNILGNFTIEDNEYGGRPLTSNDIVILPVLYPNKYSKLYFLWRGLFKLYEFKLEEEIWIPRVSAAYGEIYVVDPTTLYKFIDLSKPVIYSVNAGLDDGELLINASVYDRESGLRGVYLVYSFNGLNWSYQPMYISIRYVMEPIGGYGFGETPLPYNIRIKVSEESRKIEFYILAIDNVGNHEATRVYAYYIHR</sequence>
<name>A0A7J3I8Y1_9CREN</name>
<gene>
    <name evidence="2" type="ORF">ENT87_06160</name>
</gene>
<organism evidence="2">
    <name type="scientific">Ignisphaera aggregans</name>
    <dbReference type="NCBI Taxonomy" id="334771"/>
    <lineage>
        <taxon>Archaea</taxon>
        <taxon>Thermoproteota</taxon>
        <taxon>Thermoprotei</taxon>
        <taxon>Desulfurococcales</taxon>
        <taxon>Desulfurococcaceae</taxon>
        <taxon>Ignisphaera</taxon>
    </lineage>
</organism>
<dbReference type="InterPro" id="IPR018391">
    <property type="entry name" value="PQQ_b-propeller_rpt"/>
</dbReference>
<proteinExistence type="predicted"/>
<dbReference type="InterPro" id="IPR002372">
    <property type="entry name" value="PQQ_rpt_dom"/>
</dbReference>